<keyword evidence="2" id="KW-1185">Reference proteome</keyword>
<gene>
    <name evidence="1" type="ORF">NM688_g9280</name>
</gene>
<protein>
    <submittedName>
        <fullName evidence="1">Uncharacterized protein</fullName>
    </submittedName>
</protein>
<dbReference type="Proteomes" id="UP001148662">
    <property type="component" value="Unassembled WGS sequence"/>
</dbReference>
<accession>A0ACC1RK17</accession>
<evidence type="ECO:0000313" key="2">
    <source>
        <dbReference type="Proteomes" id="UP001148662"/>
    </source>
</evidence>
<comment type="caution">
    <text evidence="1">The sequence shown here is derived from an EMBL/GenBank/DDBJ whole genome shotgun (WGS) entry which is preliminary data.</text>
</comment>
<proteinExistence type="predicted"/>
<organism evidence="1 2">
    <name type="scientific">Phlebia brevispora</name>
    <dbReference type="NCBI Taxonomy" id="194682"/>
    <lineage>
        <taxon>Eukaryota</taxon>
        <taxon>Fungi</taxon>
        <taxon>Dikarya</taxon>
        <taxon>Basidiomycota</taxon>
        <taxon>Agaricomycotina</taxon>
        <taxon>Agaricomycetes</taxon>
        <taxon>Polyporales</taxon>
        <taxon>Meruliaceae</taxon>
        <taxon>Phlebia</taxon>
    </lineage>
</organism>
<evidence type="ECO:0000313" key="1">
    <source>
        <dbReference type="EMBL" id="KAJ3519590.1"/>
    </source>
</evidence>
<reference evidence="1" key="1">
    <citation type="submission" date="2022-07" db="EMBL/GenBank/DDBJ databases">
        <title>Genome Sequence of Phlebia brevispora.</title>
        <authorList>
            <person name="Buettner E."/>
        </authorList>
    </citation>
    <scope>NUCLEOTIDE SEQUENCE</scope>
    <source>
        <strain evidence="1">MPL23</strain>
    </source>
</reference>
<name>A0ACC1RK17_9APHY</name>
<sequence>MSSPTAAEVLHHVNSLVGCLSTVCEDGSKLRDFPPDFSPTILRDLDSKLQLASSYVKTITNSYAPVNRIPVEVLNTILRLTIDHIPNFRPTLPRDPYYGTVQDLVWPYRNFTRATRVCRYWRTVSVQFASNWSTIQIFGRSGRHDQDADTALSSKFASLCLSRAASSPLDIALYTRPTDLWWEDNLLAQMHRFRLLAIDDVDILPNLCHPAPLLQSLTIEPTWRSGGLRPPATIPLLFSGSATLVAIPQHTLLCPVAC</sequence>
<dbReference type="EMBL" id="JANHOG010002826">
    <property type="protein sequence ID" value="KAJ3519590.1"/>
    <property type="molecule type" value="Genomic_DNA"/>
</dbReference>